<feature type="compositionally biased region" description="Polar residues" evidence="1">
    <location>
        <begin position="129"/>
        <end position="142"/>
    </location>
</feature>
<feature type="region of interest" description="Disordered" evidence="1">
    <location>
        <begin position="115"/>
        <end position="142"/>
    </location>
</feature>
<comment type="caution">
    <text evidence="2">The sequence shown here is derived from an EMBL/GenBank/DDBJ whole genome shotgun (WGS) entry which is preliminary data.</text>
</comment>
<dbReference type="Proteomes" id="UP001215151">
    <property type="component" value="Unassembled WGS sequence"/>
</dbReference>
<sequence length="245" mass="27076">MFNRVFKRKDESNYSELARRSRVDKQKSAEIVARRPRTAPSSRNPSPPHTDLLSRAQDAVKYRHSMGDTNMSPYYAQPEPFRYARTEASISSGTPIPSPTSSYGWRPREEITQVRTAPGDSPCPRMAPQTPTLSNELRNPFRSNTSDSIASISRTTSLDSFADTGVPVHRMVRASRARIIEDAAHLPQKAIICTTGAQLQVPPPTINAITDPFTDAHVASQPTSPSISRVNSPFSIDQPTVSFLI</sequence>
<keyword evidence="3" id="KW-1185">Reference proteome</keyword>
<accession>A0AAD7XBD3</accession>
<evidence type="ECO:0000313" key="3">
    <source>
        <dbReference type="Proteomes" id="UP001215151"/>
    </source>
</evidence>
<protein>
    <submittedName>
        <fullName evidence="2">Uncharacterized protein</fullName>
    </submittedName>
</protein>
<organism evidence="2 3">
    <name type="scientific">Trametes cubensis</name>
    <dbReference type="NCBI Taxonomy" id="1111947"/>
    <lineage>
        <taxon>Eukaryota</taxon>
        <taxon>Fungi</taxon>
        <taxon>Dikarya</taxon>
        <taxon>Basidiomycota</taxon>
        <taxon>Agaricomycotina</taxon>
        <taxon>Agaricomycetes</taxon>
        <taxon>Polyporales</taxon>
        <taxon>Polyporaceae</taxon>
        <taxon>Trametes</taxon>
    </lineage>
</organism>
<evidence type="ECO:0000256" key="1">
    <source>
        <dbReference type="SAM" id="MobiDB-lite"/>
    </source>
</evidence>
<evidence type="ECO:0000313" key="2">
    <source>
        <dbReference type="EMBL" id="KAJ8481213.1"/>
    </source>
</evidence>
<gene>
    <name evidence="2" type="ORF">ONZ51_g6143</name>
</gene>
<feature type="compositionally biased region" description="Basic and acidic residues" evidence="1">
    <location>
        <begin position="8"/>
        <end position="28"/>
    </location>
</feature>
<name>A0AAD7XBD3_9APHY</name>
<reference evidence="2" key="1">
    <citation type="submission" date="2022-11" db="EMBL/GenBank/DDBJ databases">
        <title>Genome Sequence of Cubamyces cubensis.</title>
        <authorList>
            <person name="Buettner E."/>
        </authorList>
    </citation>
    <scope>NUCLEOTIDE SEQUENCE</scope>
    <source>
        <strain evidence="2">MPL-01</strain>
    </source>
</reference>
<feature type="region of interest" description="Disordered" evidence="1">
    <location>
        <begin position="1"/>
        <end position="55"/>
    </location>
</feature>
<dbReference type="AlphaFoldDB" id="A0AAD7XBD3"/>
<proteinExistence type="predicted"/>
<dbReference type="EMBL" id="JAPEVG010000142">
    <property type="protein sequence ID" value="KAJ8481213.1"/>
    <property type="molecule type" value="Genomic_DNA"/>
</dbReference>